<dbReference type="InParanoid" id="A7E533"/>
<dbReference type="EMBL" id="CH476621">
    <property type="protein sequence ID" value="EDN91005.1"/>
    <property type="molecule type" value="Genomic_DNA"/>
</dbReference>
<feature type="compositionally biased region" description="Basic and acidic residues" evidence="1">
    <location>
        <begin position="452"/>
        <end position="467"/>
    </location>
</feature>
<feature type="compositionally biased region" description="Low complexity" evidence="1">
    <location>
        <begin position="416"/>
        <end position="426"/>
    </location>
</feature>
<feature type="compositionally biased region" description="Basic residues" evidence="1">
    <location>
        <begin position="95"/>
        <end position="105"/>
    </location>
</feature>
<dbReference type="eggNOG" id="ENOG502SJTA">
    <property type="taxonomic scope" value="Eukaryota"/>
</dbReference>
<dbReference type="HOGENOM" id="CLU_010037_0_0_1"/>
<feature type="compositionally biased region" description="Basic and acidic residues" evidence="1">
    <location>
        <begin position="388"/>
        <end position="406"/>
    </location>
</feature>
<dbReference type="AlphaFoldDB" id="A7E533"/>
<protein>
    <submittedName>
        <fullName evidence="2">Uncharacterized protein</fullName>
    </submittedName>
</protein>
<dbReference type="Proteomes" id="UP000001312">
    <property type="component" value="Unassembled WGS sequence"/>
</dbReference>
<feature type="compositionally biased region" description="Polar residues" evidence="1">
    <location>
        <begin position="530"/>
        <end position="549"/>
    </location>
</feature>
<organism evidence="2 3">
    <name type="scientific">Sclerotinia sclerotiorum (strain ATCC 18683 / 1980 / Ss-1)</name>
    <name type="common">White mold</name>
    <name type="synonym">Whetzelinia sclerotiorum</name>
    <dbReference type="NCBI Taxonomy" id="665079"/>
    <lineage>
        <taxon>Eukaryota</taxon>
        <taxon>Fungi</taxon>
        <taxon>Dikarya</taxon>
        <taxon>Ascomycota</taxon>
        <taxon>Pezizomycotina</taxon>
        <taxon>Leotiomycetes</taxon>
        <taxon>Helotiales</taxon>
        <taxon>Sclerotiniaceae</taxon>
        <taxon>Sclerotinia</taxon>
    </lineage>
</organism>
<feature type="compositionally biased region" description="Pro residues" evidence="1">
    <location>
        <begin position="612"/>
        <end position="622"/>
    </location>
</feature>
<evidence type="ECO:0000256" key="1">
    <source>
        <dbReference type="SAM" id="MobiDB-lite"/>
    </source>
</evidence>
<dbReference type="STRING" id="665079.A7E533"/>
<gene>
    <name evidence="2" type="ORF">SS1G_00405</name>
</gene>
<feature type="compositionally biased region" description="Low complexity" evidence="1">
    <location>
        <begin position="59"/>
        <end position="68"/>
    </location>
</feature>
<feature type="compositionally biased region" description="Polar residues" evidence="1">
    <location>
        <begin position="188"/>
        <end position="198"/>
    </location>
</feature>
<feature type="compositionally biased region" description="Polar residues" evidence="1">
    <location>
        <begin position="468"/>
        <end position="492"/>
    </location>
</feature>
<dbReference type="OMA" id="GYQDWYT"/>
<feature type="region of interest" description="Disordered" evidence="1">
    <location>
        <begin position="152"/>
        <end position="630"/>
    </location>
</feature>
<feature type="compositionally biased region" description="Basic and acidic residues" evidence="1">
    <location>
        <begin position="199"/>
        <end position="221"/>
    </location>
</feature>
<feature type="compositionally biased region" description="Basic residues" evidence="1">
    <location>
        <begin position="441"/>
        <end position="451"/>
    </location>
</feature>
<evidence type="ECO:0000313" key="3">
    <source>
        <dbReference type="Proteomes" id="UP000001312"/>
    </source>
</evidence>
<sequence>MSISFKLHGYKLYCVKFLFYLTQYYHNFTSSSYTDTGMERPDRRQERDVNELLANGFFRTSRARSPSPRRTPSPPAQNNYTSSFLSTFDRDGGRARSKSRVRHRGPPPPRPTVEDEAVSLARESSPSSVSSYDPPSRGVIDQYPIILESDVSEGEAERLHATPRPNESKDCDENSERRFVLVPDPETDTSSNDESTNQSRDENRQTAGRSERGRPESKFEANTEEDETNKFGDEPMLKPSPLGRRSRQDLPDIQTKAPREIPSQYRRSASAYGSRDSDEIPKNYAAPHTSTGEYFLSPDAVQSPRGQFKETFESVAQPGHRYHPLQENSRRRGNSIHEKRNSESNLPNNISRSAIPLASQKDGGHFEASSRSRRNSNDRTAQPQPTLEDVKRLERLRAGESERGSGSERAYSPKRSATSNSKYYSSSEDDLVGSGSERGFGRRRHEHRRTKDLREEGDYERRVDSPRSNRSPSHSKFSSPLPSPKISSNQMPRTEPFERAETFPQNRRPSSRPGSPLYSSKEISHADRLNQLSPGSVLRPSSRQSNSSGPIPIPQMQQIPAPFPHHGLLPISTPTRIDFQSLVETERTPTVPQYEDERPRSTRPAPSDKPYWQPPPFQPPQFPSDNLQRPVGSYRRYSEDVGRGGVAPLPSCPRMDPTVGYQDWLTLPQCPNFDICPSCFNSIIAPTTFRDHFVLAPRRPDISIICDFGSSPWYRIAWLLTLKDRRNDLGIFYSLANVGAIEAPCPGKREAFNRSWNSIIDPKTASPIKDFDVCNSCVKSIEVLLPPIRGVFIRTIETDYSISIPRICDLRFDSKRFVQYFDVLETTADDAAYHNSSPDTRALAKLARKFSILAECQQATDLFDRRWYIITQLPEFTVCEECFDDVVLPELEDRKSIPLTFNKTPQRLEKASCQLYSPRMRAIFQKACDSNDYMLLASKARERKGVELAWKVNVAATKRQSRESMVPNPLVGREIQRLNDEWRKWE</sequence>
<proteinExistence type="predicted"/>
<feature type="region of interest" description="Disordered" evidence="1">
    <location>
        <begin position="58"/>
        <end position="139"/>
    </location>
</feature>
<feature type="compositionally biased region" description="Polar residues" evidence="1">
    <location>
        <begin position="343"/>
        <end position="352"/>
    </location>
</feature>
<reference evidence="3" key="1">
    <citation type="journal article" date="2011" name="PLoS Genet.">
        <title>Genomic analysis of the necrotrophic fungal pathogens Sclerotinia sclerotiorum and Botrytis cinerea.</title>
        <authorList>
            <person name="Amselem J."/>
            <person name="Cuomo C.A."/>
            <person name="van Kan J.A."/>
            <person name="Viaud M."/>
            <person name="Benito E.P."/>
            <person name="Couloux A."/>
            <person name="Coutinho P.M."/>
            <person name="de Vries R.P."/>
            <person name="Dyer P.S."/>
            <person name="Fillinger S."/>
            <person name="Fournier E."/>
            <person name="Gout L."/>
            <person name="Hahn M."/>
            <person name="Kohn L."/>
            <person name="Lapalu N."/>
            <person name="Plummer K.M."/>
            <person name="Pradier J.M."/>
            <person name="Quevillon E."/>
            <person name="Sharon A."/>
            <person name="Simon A."/>
            <person name="ten Have A."/>
            <person name="Tudzynski B."/>
            <person name="Tudzynski P."/>
            <person name="Wincker P."/>
            <person name="Andrew M."/>
            <person name="Anthouard V."/>
            <person name="Beever R.E."/>
            <person name="Beffa R."/>
            <person name="Benoit I."/>
            <person name="Bouzid O."/>
            <person name="Brault B."/>
            <person name="Chen Z."/>
            <person name="Choquer M."/>
            <person name="Collemare J."/>
            <person name="Cotton P."/>
            <person name="Danchin E.G."/>
            <person name="Da Silva C."/>
            <person name="Gautier A."/>
            <person name="Giraud C."/>
            <person name="Giraud T."/>
            <person name="Gonzalez C."/>
            <person name="Grossetete S."/>
            <person name="Guldener U."/>
            <person name="Henrissat B."/>
            <person name="Howlett B.J."/>
            <person name="Kodira C."/>
            <person name="Kretschmer M."/>
            <person name="Lappartient A."/>
            <person name="Leroch M."/>
            <person name="Levis C."/>
            <person name="Mauceli E."/>
            <person name="Neuveglise C."/>
            <person name="Oeser B."/>
            <person name="Pearson M."/>
            <person name="Poulain J."/>
            <person name="Poussereau N."/>
            <person name="Quesneville H."/>
            <person name="Rascle C."/>
            <person name="Schumacher J."/>
            <person name="Segurens B."/>
            <person name="Sexton A."/>
            <person name="Silva E."/>
            <person name="Sirven C."/>
            <person name="Soanes D.M."/>
            <person name="Talbot N.J."/>
            <person name="Templeton M."/>
            <person name="Yandava C."/>
            <person name="Yarden O."/>
            <person name="Zeng Q."/>
            <person name="Rollins J.A."/>
            <person name="Lebrun M.H."/>
            <person name="Dickman M."/>
        </authorList>
    </citation>
    <scope>NUCLEOTIDE SEQUENCE [LARGE SCALE GENOMIC DNA]</scope>
    <source>
        <strain evidence="3">ATCC 18683 / 1980 / Ss-1</strain>
    </source>
</reference>
<feature type="compositionally biased region" description="Polar residues" evidence="1">
    <location>
        <begin position="77"/>
        <end position="86"/>
    </location>
</feature>
<evidence type="ECO:0000313" key="2">
    <source>
        <dbReference type="EMBL" id="EDN91005.1"/>
    </source>
</evidence>
<name>A7E533_SCLS1</name>
<feature type="compositionally biased region" description="Basic and acidic residues" evidence="1">
    <location>
        <begin position="155"/>
        <end position="179"/>
    </location>
</feature>
<feature type="compositionally biased region" description="Low complexity" evidence="1">
    <location>
        <begin position="124"/>
        <end position="136"/>
    </location>
</feature>
<dbReference type="RefSeq" id="XP_001598319.1">
    <property type="nucleotide sequence ID" value="XM_001598269.1"/>
</dbReference>
<dbReference type="KEGG" id="ssl:SS1G_00405"/>
<keyword evidence="3" id="KW-1185">Reference proteome</keyword>
<dbReference type="GeneID" id="5494610"/>
<accession>A7E533</accession>